<evidence type="ECO:0000313" key="4">
    <source>
        <dbReference type="EMBL" id="QHT61853.1"/>
    </source>
</evidence>
<accession>A0A6C0G1Q0</accession>
<organism evidence="4 5">
    <name type="scientific">Paenibacillus lycopersici</name>
    <dbReference type="NCBI Taxonomy" id="2704462"/>
    <lineage>
        <taxon>Bacteria</taxon>
        <taxon>Bacillati</taxon>
        <taxon>Bacillota</taxon>
        <taxon>Bacilli</taxon>
        <taxon>Bacillales</taxon>
        <taxon>Paenibacillaceae</taxon>
        <taxon>Paenibacillus</taxon>
    </lineage>
</organism>
<keyword evidence="5" id="KW-1185">Reference proteome</keyword>
<gene>
    <name evidence="4" type="ORF">GXP70_18950</name>
</gene>
<dbReference type="KEGG" id="plyc:GXP70_18950"/>
<protein>
    <submittedName>
        <fullName evidence="4">CBS domain-containing protein</fullName>
    </submittedName>
</protein>
<dbReference type="PROSITE" id="PS51371">
    <property type="entry name" value="CBS"/>
    <property type="match status" value="2"/>
</dbReference>
<dbReference type="RefSeq" id="WP_162358290.1">
    <property type="nucleotide sequence ID" value="NZ_CP048209.1"/>
</dbReference>
<dbReference type="CDD" id="cd04622">
    <property type="entry name" value="CBS_pair_HRP1_like"/>
    <property type="match status" value="1"/>
</dbReference>
<dbReference type="Gene3D" id="3.10.580.10">
    <property type="entry name" value="CBS-domain"/>
    <property type="match status" value="1"/>
</dbReference>
<name>A0A6C0G1Q0_9BACL</name>
<evidence type="ECO:0000259" key="3">
    <source>
        <dbReference type="PROSITE" id="PS51371"/>
    </source>
</evidence>
<keyword evidence="1 2" id="KW-0129">CBS domain</keyword>
<evidence type="ECO:0000313" key="5">
    <source>
        <dbReference type="Proteomes" id="UP000476064"/>
    </source>
</evidence>
<dbReference type="SUPFAM" id="SSF54631">
    <property type="entry name" value="CBS-domain pair"/>
    <property type="match status" value="1"/>
</dbReference>
<proteinExistence type="predicted"/>
<dbReference type="SMART" id="SM00116">
    <property type="entry name" value="CBS"/>
    <property type="match status" value="2"/>
</dbReference>
<dbReference type="AlphaFoldDB" id="A0A6C0G1Q0"/>
<dbReference type="PANTHER" id="PTHR43080:SF2">
    <property type="entry name" value="CBS DOMAIN-CONTAINING PROTEIN"/>
    <property type="match status" value="1"/>
</dbReference>
<feature type="domain" description="CBS" evidence="3">
    <location>
        <begin position="9"/>
        <end position="65"/>
    </location>
</feature>
<dbReference type="PANTHER" id="PTHR43080">
    <property type="entry name" value="CBS DOMAIN-CONTAINING PROTEIN CBSX3, MITOCHONDRIAL"/>
    <property type="match status" value="1"/>
</dbReference>
<dbReference type="InterPro" id="IPR051257">
    <property type="entry name" value="Diverse_CBS-Domain"/>
</dbReference>
<sequence length="149" mass="16130">MARSIKELMSTDCVTATLLDNVYELAVLMRDHDIGFVPIVDGKKLIGIVTDRDLVIRGYAAKHPGSTAVSEVMSSDIKAIDADTSVDEAAMMMSRNQIRRLPVVENGNLVGIVSIGDLAVRDKFADEAGEALSGISRQDADDTQQHAYH</sequence>
<dbReference type="InterPro" id="IPR046342">
    <property type="entry name" value="CBS_dom_sf"/>
</dbReference>
<dbReference type="EMBL" id="CP048209">
    <property type="protein sequence ID" value="QHT61853.1"/>
    <property type="molecule type" value="Genomic_DNA"/>
</dbReference>
<dbReference type="InterPro" id="IPR000644">
    <property type="entry name" value="CBS_dom"/>
</dbReference>
<feature type="domain" description="CBS" evidence="3">
    <location>
        <begin position="73"/>
        <end position="130"/>
    </location>
</feature>
<evidence type="ECO:0000256" key="2">
    <source>
        <dbReference type="PROSITE-ProRule" id="PRU00703"/>
    </source>
</evidence>
<evidence type="ECO:0000256" key="1">
    <source>
        <dbReference type="ARBA" id="ARBA00023122"/>
    </source>
</evidence>
<dbReference type="Proteomes" id="UP000476064">
    <property type="component" value="Chromosome"/>
</dbReference>
<reference evidence="4 5" key="1">
    <citation type="submission" date="2020-01" db="EMBL/GenBank/DDBJ databases">
        <title>Paenibacillus sp. nov., isolated from tomato rhizosphere.</title>
        <authorList>
            <person name="Weon H.-Y."/>
            <person name="Lee S.A."/>
        </authorList>
    </citation>
    <scope>NUCLEOTIDE SEQUENCE [LARGE SCALE GENOMIC DNA]</scope>
    <source>
        <strain evidence="4 5">12200R-189</strain>
    </source>
</reference>
<dbReference type="Pfam" id="PF00571">
    <property type="entry name" value="CBS"/>
    <property type="match status" value="2"/>
</dbReference>